<feature type="transmembrane region" description="Helical" evidence="1">
    <location>
        <begin position="6"/>
        <end position="26"/>
    </location>
</feature>
<proteinExistence type="predicted"/>
<feature type="transmembrane region" description="Helical" evidence="1">
    <location>
        <begin position="61"/>
        <end position="81"/>
    </location>
</feature>
<accession>A0AB39URA1</accession>
<organism evidence="4">
    <name type="scientific">Bifidobacterium fermentum</name>
    <dbReference type="NCBI Taxonomy" id="3059035"/>
    <lineage>
        <taxon>Bacteria</taxon>
        <taxon>Bacillati</taxon>
        <taxon>Actinomycetota</taxon>
        <taxon>Actinomycetes</taxon>
        <taxon>Bifidobacteriales</taxon>
        <taxon>Bifidobacteriaceae</taxon>
        <taxon>Bifidobacterium</taxon>
    </lineage>
</organism>
<evidence type="ECO:0000313" key="2">
    <source>
        <dbReference type="EMBL" id="XDS47033.1"/>
    </source>
</evidence>
<keyword evidence="1" id="KW-0812">Transmembrane</keyword>
<name>A0AB39URA1_9BIFI</name>
<dbReference type="EMBL" id="CP129683">
    <property type="protein sequence ID" value="XDS51331.1"/>
    <property type="molecule type" value="Genomic_DNA"/>
</dbReference>
<evidence type="ECO:0000313" key="3">
    <source>
        <dbReference type="EMBL" id="XDS48262.1"/>
    </source>
</evidence>
<evidence type="ECO:0000256" key="1">
    <source>
        <dbReference type="SAM" id="Phobius"/>
    </source>
</evidence>
<protein>
    <recommendedName>
        <fullName evidence="5">Holin</fullName>
    </recommendedName>
</protein>
<reference evidence="4" key="1">
    <citation type="submission" date="2023-07" db="EMBL/GenBank/DDBJ databases">
        <title>Bifidobacterium aquikefiriaerophilum sp. nov. and Bifidobacterium eccum sp. nov., isolated from water kefir.</title>
        <authorList>
            <person name="Breselge S."/>
            <person name="Bellassi P."/>
            <person name="Barcenilla C."/>
            <person name="Alvarez-Ordonez A."/>
            <person name="Morelli L."/>
            <person name="Cotter P.D."/>
        </authorList>
    </citation>
    <scope>NUCLEOTIDE SEQUENCE</scope>
    <source>
        <strain evidence="4">WK012_4_13</strain>
        <strain evidence="3">WK013_4_14</strain>
        <strain evidence="2">WK048_4_13</strain>
    </source>
</reference>
<dbReference type="EMBL" id="CP129682">
    <property type="protein sequence ID" value="XDS48262.1"/>
    <property type="molecule type" value="Genomic_DNA"/>
</dbReference>
<keyword evidence="1" id="KW-0472">Membrane</keyword>
<evidence type="ECO:0000313" key="4">
    <source>
        <dbReference type="EMBL" id="XDS51331.1"/>
    </source>
</evidence>
<keyword evidence="1" id="KW-1133">Transmembrane helix</keyword>
<sequence length="127" mass="13256">MDTTTAMQLATVLAGGVTSSVIVQLVKRYVPSDWRLPFSLLLSGVIALLALWLTGSFQSPLNATVVTAAVMGVAQTIYALIAKAYVDLDTMPVTVTATQQPAVTVTKETPVTADEKSIDATQAATTA</sequence>
<gene>
    <name evidence="4" type="ORF">QN062_03950</name>
    <name evidence="3" type="ORF">QN216_07965</name>
    <name evidence="2" type="ORF">QN217_02500</name>
</gene>
<evidence type="ECO:0008006" key="5">
    <source>
        <dbReference type="Google" id="ProtNLM"/>
    </source>
</evidence>
<dbReference type="AlphaFoldDB" id="A0AB39URA1"/>
<dbReference type="EMBL" id="CP129675">
    <property type="protein sequence ID" value="XDS47033.1"/>
    <property type="molecule type" value="Genomic_DNA"/>
</dbReference>
<dbReference type="RefSeq" id="WP_369342295.1">
    <property type="nucleotide sequence ID" value="NZ_CP129675.1"/>
</dbReference>
<feature type="transmembrane region" description="Helical" evidence="1">
    <location>
        <begin position="38"/>
        <end position="55"/>
    </location>
</feature>
<dbReference type="KEGG" id="bfk:QN062_03950"/>